<protein>
    <submittedName>
        <fullName evidence="1">Uncharacterized protein</fullName>
    </submittedName>
</protein>
<proteinExistence type="predicted"/>
<name>A0A6G4W8B3_9HYPH</name>
<evidence type="ECO:0000313" key="2">
    <source>
        <dbReference type="Proteomes" id="UP001642900"/>
    </source>
</evidence>
<keyword evidence="2" id="KW-1185">Reference proteome</keyword>
<comment type="caution">
    <text evidence="1">The sequence shown here is derived from an EMBL/GenBank/DDBJ whole genome shotgun (WGS) entry which is preliminary data.</text>
</comment>
<reference evidence="1 2" key="1">
    <citation type="submission" date="2020-02" db="EMBL/GenBank/DDBJ databases">
        <title>Genome sequence of strain CCNWXJ40-4.</title>
        <authorList>
            <person name="Gao J."/>
            <person name="Sun J."/>
        </authorList>
    </citation>
    <scope>NUCLEOTIDE SEQUENCE [LARGE SCALE GENOMIC DNA]</scope>
    <source>
        <strain evidence="1 2">CCNWXJ 40-4</strain>
    </source>
</reference>
<organism evidence="1 2">
    <name type="scientific">Allomesorhizobium camelthorni</name>
    <dbReference type="NCBI Taxonomy" id="475069"/>
    <lineage>
        <taxon>Bacteria</taxon>
        <taxon>Pseudomonadati</taxon>
        <taxon>Pseudomonadota</taxon>
        <taxon>Alphaproteobacteria</taxon>
        <taxon>Hyphomicrobiales</taxon>
        <taxon>Phyllobacteriaceae</taxon>
        <taxon>Allomesorhizobium</taxon>
    </lineage>
</organism>
<dbReference type="AlphaFoldDB" id="A0A6G4W8B3"/>
<evidence type="ECO:0000313" key="1">
    <source>
        <dbReference type="EMBL" id="NGO50473.1"/>
    </source>
</evidence>
<sequence>MQTLLIEYPPTIRLTFSAEGGDFASKRCAVSFLEKRGFSVGRMQRGAPRGILFGLYDIAKWKNLSSADRRALHGVMTGDMRNGPVSVEIFHIAPDEAKAAVTKRRV</sequence>
<dbReference type="Proteomes" id="UP001642900">
    <property type="component" value="Unassembled WGS sequence"/>
</dbReference>
<gene>
    <name evidence="1" type="ORF">G6N73_04635</name>
</gene>
<accession>A0A6G4W8B3</accession>
<dbReference type="EMBL" id="JAAKZF010000003">
    <property type="protein sequence ID" value="NGO50473.1"/>
    <property type="molecule type" value="Genomic_DNA"/>
</dbReference>